<accession>A0A439DX08</accession>
<dbReference type="Proteomes" id="UP000287177">
    <property type="component" value="Unassembled WGS sequence"/>
</dbReference>
<sequence length="53" mass="5435">MVAAKSVGQSFHQAIKDVVDENLFIAVRGALLVTSGRNGAAEATGGVHTLDVL</sequence>
<gene>
    <name evidence="1" type="ORF">MELE44368_14330</name>
</gene>
<organism evidence="1 2">
    <name type="scientific">Mycolicibacterium elephantis DSM 44368</name>
    <dbReference type="NCBI Taxonomy" id="1335622"/>
    <lineage>
        <taxon>Bacteria</taxon>
        <taxon>Bacillati</taxon>
        <taxon>Actinomycetota</taxon>
        <taxon>Actinomycetes</taxon>
        <taxon>Mycobacteriales</taxon>
        <taxon>Mycobacteriaceae</taxon>
        <taxon>Mycolicibacterium</taxon>
    </lineage>
</organism>
<evidence type="ECO:0000313" key="2">
    <source>
        <dbReference type="Proteomes" id="UP000287177"/>
    </source>
</evidence>
<reference evidence="1 2" key="1">
    <citation type="submission" date="2013-06" db="EMBL/GenBank/DDBJ databases">
        <title>The draft sequence of the Mycobacterium elephantis genome.</title>
        <authorList>
            <person name="Pettersson F.B."/>
            <person name="Das S."/>
            <person name="Dasgupta S."/>
            <person name="Bhattacharya A."/>
            <person name="Kirsebom L.A."/>
        </authorList>
    </citation>
    <scope>NUCLEOTIDE SEQUENCE [LARGE SCALE GENOMIC DNA]</scope>
    <source>
        <strain evidence="1 2">DSM 44368</strain>
    </source>
</reference>
<keyword evidence="2" id="KW-1185">Reference proteome</keyword>
<name>A0A439DX08_9MYCO</name>
<dbReference type="EMBL" id="ATDN01000007">
    <property type="protein sequence ID" value="RWA21868.1"/>
    <property type="molecule type" value="Genomic_DNA"/>
</dbReference>
<dbReference type="AlphaFoldDB" id="A0A439DX08"/>
<proteinExistence type="predicted"/>
<protein>
    <submittedName>
        <fullName evidence="1">Uncharacterized protein</fullName>
    </submittedName>
</protein>
<comment type="caution">
    <text evidence="1">The sequence shown here is derived from an EMBL/GenBank/DDBJ whole genome shotgun (WGS) entry which is preliminary data.</text>
</comment>
<evidence type="ECO:0000313" key="1">
    <source>
        <dbReference type="EMBL" id="RWA21868.1"/>
    </source>
</evidence>